<evidence type="ECO:0000313" key="2">
    <source>
        <dbReference type="EMBL" id="HJF32568.1"/>
    </source>
</evidence>
<evidence type="ECO:0000256" key="1">
    <source>
        <dbReference type="SAM" id="Phobius"/>
    </source>
</evidence>
<feature type="transmembrane region" description="Helical" evidence="1">
    <location>
        <begin position="106"/>
        <end position="126"/>
    </location>
</feature>
<feature type="transmembrane region" description="Helical" evidence="1">
    <location>
        <begin position="170"/>
        <end position="189"/>
    </location>
</feature>
<reference evidence="2" key="2">
    <citation type="submission" date="2021-09" db="EMBL/GenBank/DDBJ databases">
        <authorList>
            <person name="Gilroy R."/>
        </authorList>
    </citation>
    <scope>NUCLEOTIDE SEQUENCE</scope>
    <source>
        <strain evidence="2">CHK171-7178</strain>
    </source>
</reference>
<comment type="caution">
    <text evidence="2">The sequence shown here is derived from an EMBL/GenBank/DDBJ whole genome shotgun (WGS) entry which is preliminary data.</text>
</comment>
<proteinExistence type="predicted"/>
<dbReference type="PANTHER" id="PTHR33802:SF1">
    <property type="entry name" value="XK-RELATED PROTEIN"/>
    <property type="match status" value="1"/>
</dbReference>
<dbReference type="EMBL" id="DYWT01000200">
    <property type="protein sequence ID" value="HJF32568.1"/>
    <property type="molecule type" value="Genomic_DNA"/>
</dbReference>
<protein>
    <submittedName>
        <fullName evidence="2">Tryptophan-rich sensory protein</fullName>
    </submittedName>
</protein>
<feature type="transmembrane region" description="Helical" evidence="1">
    <location>
        <begin position="138"/>
        <end position="158"/>
    </location>
</feature>
<accession>A0A921FZF6</accession>
<evidence type="ECO:0000313" key="3">
    <source>
        <dbReference type="Proteomes" id="UP000698173"/>
    </source>
</evidence>
<feature type="transmembrane region" description="Helical" evidence="1">
    <location>
        <begin position="216"/>
        <end position="235"/>
    </location>
</feature>
<feature type="transmembrane region" description="Helical" evidence="1">
    <location>
        <begin position="194"/>
        <end position="210"/>
    </location>
</feature>
<feature type="transmembrane region" description="Helical" evidence="1">
    <location>
        <begin position="45"/>
        <end position="66"/>
    </location>
</feature>
<sequence>MFRIMIMIFSLIAVILVNAAANIMPINGKTTGEISNSLPVLFTPAGYVFSIWAVIYLLLAIWLYGFMRNKATVEHALFTRRAVLFVTSCLFNIAWILLWHFGFFEWTIVVIVLLLVTLLTIYFTYSKRDNHFYERGPIAVYLGWTFVATIANVSYVLTLHEWSGWGLSDPLWTVIYLTFATAIALHFLYHYADIAFNAVFIWAFIGIAVKNGGDELFVSAAALFLAASIAASIFFRRRSLTSTK</sequence>
<dbReference type="Gene3D" id="1.20.1260.100">
    <property type="entry name" value="TspO/MBR protein"/>
    <property type="match status" value="1"/>
</dbReference>
<dbReference type="AlphaFoldDB" id="A0A921FZF6"/>
<dbReference type="PANTHER" id="PTHR33802">
    <property type="entry name" value="SI:CH211-161H7.5-RELATED"/>
    <property type="match status" value="1"/>
</dbReference>
<dbReference type="Proteomes" id="UP000698173">
    <property type="component" value="Unassembled WGS sequence"/>
</dbReference>
<feature type="transmembrane region" description="Helical" evidence="1">
    <location>
        <begin position="78"/>
        <end position="100"/>
    </location>
</feature>
<keyword evidence="1" id="KW-1133">Transmembrane helix</keyword>
<reference evidence="2" key="1">
    <citation type="journal article" date="2021" name="PeerJ">
        <title>Extensive microbial diversity within the chicken gut microbiome revealed by metagenomics and culture.</title>
        <authorList>
            <person name="Gilroy R."/>
            <person name="Ravi A."/>
            <person name="Getino M."/>
            <person name="Pursley I."/>
            <person name="Horton D.L."/>
            <person name="Alikhan N.F."/>
            <person name="Baker D."/>
            <person name="Gharbi K."/>
            <person name="Hall N."/>
            <person name="Watson M."/>
            <person name="Adriaenssens E.M."/>
            <person name="Foster-Nyarko E."/>
            <person name="Jarju S."/>
            <person name="Secka A."/>
            <person name="Antonio M."/>
            <person name="Oren A."/>
            <person name="Chaudhuri R.R."/>
            <person name="La Ragione R."/>
            <person name="Hildebrand F."/>
            <person name="Pallen M.J."/>
        </authorList>
    </citation>
    <scope>NUCLEOTIDE SEQUENCE</scope>
    <source>
        <strain evidence="2">CHK171-7178</strain>
    </source>
</reference>
<name>A0A921FZF6_SPOPS</name>
<organism evidence="2 3">
    <name type="scientific">Sporosarcina psychrophila</name>
    <name type="common">Bacillus psychrophilus</name>
    <dbReference type="NCBI Taxonomy" id="1476"/>
    <lineage>
        <taxon>Bacteria</taxon>
        <taxon>Bacillati</taxon>
        <taxon>Bacillota</taxon>
        <taxon>Bacilli</taxon>
        <taxon>Bacillales</taxon>
        <taxon>Caryophanaceae</taxon>
        <taxon>Sporosarcina</taxon>
    </lineage>
</organism>
<gene>
    <name evidence="2" type="ORF">K8V56_12445</name>
</gene>
<dbReference type="InterPro" id="IPR038330">
    <property type="entry name" value="TspO/MBR-related_sf"/>
</dbReference>
<keyword evidence="1" id="KW-0812">Transmembrane</keyword>
<keyword evidence="1" id="KW-0472">Membrane</keyword>